<dbReference type="GeneID" id="55606444"/>
<evidence type="ECO:0000313" key="2">
    <source>
        <dbReference type="Proteomes" id="UP000240618"/>
    </source>
</evidence>
<name>A0A2S1B6J3_9CAUD</name>
<sequence length="74" mass="8363">MAMMGLPPETCTVNPQAEPSAVDAVPVPLVLRAKFAYWPSIIRVPEFMFFTLKPNSAISKPHRVSSRYSWQSRK</sequence>
<dbReference type="EMBL" id="MG596800">
    <property type="protein sequence ID" value="AWC67977.1"/>
    <property type="molecule type" value="Genomic_DNA"/>
</dbReference>
<dbReference type="KEGG" id="vg:55606444"/>
<evidence type="ECO:0000313" key="1">
    <source>
        <dbReference type="EMBL" id="AWC67977.1"/>
    </source>
</evidence>
<proteinExistence type="predicted"/>
<keyword evidence="2" id="KW-1185">Reference proteome</keyword>
<reference evidence="1 2" key="1">
    <citation type="journal article" date="2018" name="Arch. Virol.">
        <title>Genome sequence of the novel virulent bacteriophage PMBT14 with lytic activity against Pseudomonas fluorescens DSM 50090(R).</title>
        <authorList>
            <person name="Koberg S."/>
            <person name="Gieschler S."/>
            <person name="Brinks E."/>
            <person name="Wenning M."/>
            <person name="Neve H."/>
            <person name="Franz C.M."/>
        </authorList>
    </citation>
    <scope>NUCLEOTIDE SEQUENCE [LARGE SCALE GENOMIC DNA]</scope>
</reference>
<dbReference type="Proteomes" id="UP000240618">
    <property type="component" value="Segment"/>
</dbReference>
<accession>A0A2S1B6J3</accession>
<dbReference type="RefSeq" id="YP_009836205.1">
    <property type="nucleotide sequence ID" value="NC_048687.1"/>
</dbReference>
<protein>
    <submittedName>
        <fullName evidence="1">Uncharacterized protein</fullName>
    </submittedName>
</protein>
<organism evidence="1 2">
    <name type="scientific">Pseudomonas phage PMBT14</name>
    <dbReference type="NCBI Taxonomy" id="2059855"/>
    <lineage>
        <taxon>Viruses</taxon>
        <taxon>Duplodnaviria</taxon>
        <taxon>Heunggongvirae</taxon>
        <taxon>Uroviricota</taxon>
        <taxon>Caudoviricetes</taxon>
        <taxon>Knuthellervirus</taxon>
        <taxon>Knuthellervirus PMBT14</taxon>
    </lineage>
</organism>